<dbReference type="GO" id="GO:0016747">
    <property type="term" value="F:acyltransferase activity, transferring groups other than amino-acyl groups"/>
    <property type="evidence" value="ECO:0007669"/>
    <property type="project" value="InterPro"/>
</dbReference>
<evidence type="ECO:0000259" key="1">
    <source>
        <dbReference type="PROSITE" id="PS51186"/>
    </source>
</evidence>
<dbReference type="InterPro" id="IPR016181">
    <property type="entry name" value="Acyl_CoA_acyltransferase"/>
</dbReference>
<dbReference type="STRING" id="268407.PWYN_21820"/>
<dbReference type="PANTHER" id="PTHR43415:SF5">
    <property type="entry name" value="ACETYLTRANSFERASE"/>
    <property type="match status" value="1"/>
</dbReference>
<dbReference type="Pfam" id="PF00583">
    <property type="entry name" value="Acetyltransf_1"/>
    <property type="match status" value="1"/>
</dbReference>
<keyword evidence="3" id="KW-1185">Reference proteome</keyword>
<proteinExistence type="predicted"/>
<feature type="domain" description="N-acetyltransferase" evidence="1">
    <location>
        <begin position="1"/>
        <end position="169"/>
    </location>
</feature>
<reference evidence="2 3" key="2">
    <citation type="submission" date="2014-10" db="EMBL/GenBank/DDBJ databases">
        <title>Comparative genomics of the Paenibacillus odorifer group.</title>
        <authorList>
            <person name="Tsai Y.-C."/>
            <person name="Martin N."/>
            <person name="Korlach J."/>
            <person name="Wiedmann M."/>
        </authorList>
    </citation>
    <scope>NUCLEOTIDE SEQUENCE [LARGE SCALE GENOMIC DNA]</scope>
    <source>
        <strain evidence="2 3">DSM 18334</strain>
    </source>
</reference>
<protein>
    <recommendedName>
        <fullName evidence="1">N-acetyltransferase domain-containing protein</fullName>
    </recommendedName>
</protein>
<dbReference type="PROSITE" id="PS51186">
    <property type="entry name" value="GNAT"/>
    <property type="match status" value="1"/>
</dbReference>
<reference evidence="2 3" key="1">
    <citation type="submission" date="2014-08" db="EMBL/GenBank/DDBJ databases">
        <authorList>
            <person name="den Bakker H.C."/>
        </authorList>
    </citation>
    <scope>NUCLEOTIDE SEQUENCE [LARGE SCALE GENOMIC DNA]</scope>
    <source>
        <strain evidence="2 3">DSM 18334</strain>
    </source>
</reference>
<gene>
    <name evidence="2" type="ORF">PWYN_21820</name>
</gene>
<dbReference type="SUPFAM" id="SSF55729">
    <property type="entry name" value="Acyl-CoA N-acyltransferases (Nat)"/>
    <property type="match status" value="1"/>
</dbReference>
<dbReference type="CDD" id="cd04301">
    <property type="entry name" value="NAT_SF"/>
    <property type="match status" value="1"/>
</dbReference>
<evidence type="ECO:0000313" key="2">
    <source>
        <dbReference type="EMBL" id="KGE18458.1"/>
    </source>
</evidence>
<dbReference type="Proteomes" id="UP000029734">
    <property type="component" value="Unassembled WGS sequence"/>
</dbReference>
<name>A0A098M8T1_9BACL</name>
<accession>A0A098M8T1</accession>
<sequence>MILQYFGEADFEYLKSWADSPEFLKQWAGPSLSFPIEDQELIKYITNANHSVDSNLLIYSAVHKASGQVIGHISLAAIDRDNRSARVGRVVIDPEYRGRGIGLRMMQEMLRIAFQALELHRVSLGVFDFNTSALKSYEAAGFRREGLQREAARFTGGYVDCIELSMLDREWAQIYKS</sequence>
<dbReference type="AlphaFoldDB" id="A0A098M8T1"/>
<evidence type="ECO:0000313" key="3">
    <source>
        <dbReference type="Proteomes" id="UP000029734"/>
    </source>
</evidence>
<organism evidence="2 3">
    <name type="scientific">Paenibacillus wynnii</name>
    <dbReference type="NCBI Taxonomy" id="268407"/>
    <lineage>
        <taxon>Bacteria</taxon>
        <taxon>Bacillati</taxon>
        <taxon>Bacillota</taxon>
        <taxon>Bacilli</taxon>
        <taxon>Bacillales</taxon>
        <taxon>Paenibacillaceae</taxon>
        <taxon>Paenibacillus</taxon>
    </lineage>
</organism>
<dbReference type="InterPro" id="IPR000182">
    <property type="entry name" value="GNAT_dom"/>
</dbReference>
<dbReference type="EMBL" id="JQCR01000003">
    <property type="protein sequence ID" value="KGE18458.1"/>
    <property type="molecule type" value="Genomic_DNA"/>
</dbReference>
<dbReference type="Gene3D" id="3.40.630.30">
    <property type="match status" value="1"/>
</dbReference>
<dbReference type="eggNOG" id="COG1670">
    <property type="taxonomic scope" value="Bacteria"/>
</dbReference>
<dbReference type="PANTHER" id="PTHR43415">
    <property type="entry name" value="SPERMIDINE N(1)-ACETYLTRANSFERASE"/>
    <property type="match status" value="1"/>
</dbReference>
<comment type="caution">
    <text evidence="2">The sequence shown here is derived from an EMBL/GenBank/DDBJ whole genome shotgun (WGS) entry which is preliminary data.</text>
</comment>